<organism evidence="2 3">
    <name type="scientific">Kibdelosporangium persicum</name>
    <dbReference type="NCBI Taxonomy" id="2698649"/>
    <lineage>
        <taxon>Bacteria</taxon>
        <taxon>Bacillati</taxon>
        <taxon>Actinomycetota</taxon>
        <taxon>Actinomycetes</taxon>
        <taxon>Pseudonocardiales</taxon>
        <taxon>Pseudonocardiaceae</taxon>
        <taxon>Kibdelosporangium</taxon>
    </lineage>
</organism>
<keyword evidence="3" id="KW-1185">Reference proteome</keyword>
<evidence type="ECO:0000313" key="3">
    <source>
        <dbReference type="Proteomes" id="UP000763557"/>
    </source>
</evidence>
<comment type="caution">
    <text evidence="2">The sequence shown here is derived from an EMBL/GenBank/DDBJ whole genome shotgun (WGS) entry which is preliminary data.</text>
</comment>
<reference evidence="2 3" key="1">
    <citation type="submission" date="2020-01" db="EMBL/GenBank/DDBJ databases">
        <title>Kibdelosporangium persica a novel Actinomycetes from a hot desert in Iran.</title>
        <authorList>
            <person name="Safaei N."/>
            <person name="Zaburannyi N."/>
            <person name="Mueller R."/>
            <person name="Wink J."/>
        </authorList>
    </citation>
    <scope>NUCLEOTIDE SEQUENCE [LARGE SCALE GENOMIC DNA]</scope>
    <source>
        <strain evidence="2 3">4NS15</strain>
    </source>
</reference>
<evidence type="ECO:0000256" key="1">
    <source>
        <dbReference type="SAM" id="Phobius"/>
    </source>
</evidence>
<keyword evidence="1" id="KW-0812">Transmembrane</keyword>
<proteinExistence type="predicted"/>
<accession>A0ABX2FH50</accession>
<evidence type="ECO:0000313" key="2">
    <source>
        <dbReference type="EMBL" id="NRN70563.1"/>
    </source>
</evidence>
<keyword evidence="1" id="KW-1133">Transmembrane helix</keyword>
<feature type="transmembrane region" description="Helical" evidence="1">
    <location>
        <begin position="43"/>
        <end position="65"/>
    </location>
</feature>
<name>A0ABX2FH50_9PSEU</name>
<gene>
    <name evidence="2" type="ORF">GC106_78340</name>
</gene>
<dbReference type="RefSeq" id="WP_173141696.1">
    <property type="nucleotide sequence ID" value="NZ_CBCSGW010000030.1"/>
</dbReference>
<keyword evidence="1" id="KW-0472">Membrane</keyword>
<sequence>MRRLLLAQWHGLASLWWWIRRRRKGLGPSDVEIGYAREQIPMIVVLTGALTLETAVVGLLVPWWWIHVIDVLTLLQVVGIGAVMVTWPHYLTGDTLVLREGSMFELRVPLSSIGSARVHRKDHNGPTIDRTDDTLNIVIGNQTDVTLVLREPVDGVTTIRFRADDPHAAVKAISTRLTADIQ</sequence>
<feature type="transmembrane region" description="Helical" evidence="1">
    <location>
        <begin position="71"/>
        <end position="91"/>
    </location>
</feature>
<evidence type="ECO:0008006" key="4">
    <source>
        <dbReference type="Google" id="ProtNLM"/>
    </source>
</evidence>
<dbReference type="EMBL" id="JAAATY010000041">
    <property type="protein sequence ID" value="NRN70563.1"/>
    <property type="molecule type" value="Genomic_DNA"/>
</dbReference>
<dbReference type="Proteomes" id="UP000763557">
    <property type="component" value="Unassembled WGS sequence"/>
</dbReference>
<protein>
    <recommendedName>
        <fullName evidence="4">DUF304 domain-containing protein</fullName>
    </recommendedName>
</protein>